<proteinExistence type="predicted"/>
<accession>A0AAW2NL28</accession>
<comment type="caution">
    <text evidence="1">The sequence shown here is derived from an EMBL/GenBank/DDBJ whole genome shotgun (WGS) entry which is preliminary data.</text>
</comment>
<dbReference type="AlphaFoldDB" id="A0AAW2NL28"/>
<evidence type="ECO:0000313" key="1">
    <source>
        <dbReference type="EMBL" id="KAL0343226.1"/>
    </source>
</evidence>
<gene>
    <name evidence="1" type="ORF">Sangu_1210000</name>
</gene>
<dbReference type="EMBL" id="JACGWK010000007">
    <property type="protein sequence ID" value="KAL0343226.1"/>
    <property type="molecule type" value="Genomic_DNA"/>
</dbReference>
<sequence length="158" mass="17540">MFPLKLVRSLVSGDNVTNNPLLLRIHHDDLDESDDNHCIATQSRTRIPLMLFAPTQELVKDTYRLASIARVIGMDLRPNPSLSHIIFSWPSPPPPCPPSSSSSTSSSSWGRPLHHHPRIHGHCRTTVFHCPSPLSPLLRFRTSDSLPVSPGVTSSWLS</sequence>
<reference evidence="1" key="2">
    <citation type="journal article" date="2024" name="Plant">
        <title>Genomic evolution and insights into agronomic trait innovations of Sesamum species.</title>
        <authorList>
            <person name="Miao H."/>
            <person name="Wang L."/>
            <person name="Qu L."/>
            <person name="Liu H."/>
            <person name="Sun Y."/>
            <person name="Le M."/>
            <person name="Wang Q."/>
            <person name="Wei S."/>
            <person name="Zheng Y."/>
            <person name="Lin W."/>
            <person name="Duan Y."/>
            <person name="Cao H."/>
            <person name="Xiong S."/>
            <person name="Wang X."/>
            <person name="Wei L."/>
            <person name="Li C."/>
            <person name="Ma Q."/>
            <person name="Ju M."/>
            <person name="Zhao R."/>
            <person name="Li G."/>
            <person name="Mu C."/>
            <person name="Tian Q."/>
            <person name="Mei H."/>
            <person name="Zhang T."/>
            <person name="Gao T."/>
            <person name="Zhang H."/>
        </authorList>
    </citation>
    <scope>NUCLEOTIDE SEQUENCE</scope>
    <source>
        <strain evidence="1">G01</strain>
    </source>
</reference>
<protein>
    <submittedName>
        <fullName evidence="1">Uncharacterized protein</fullName>
    </submittedName>
</protein>
<name>A0AAW2NL28_9LAMI</name>
<reference evidence="1" key="1">
    <citation type="submission" date="2020-06" db="EMBL/GenBank/DDBJ databases">
        <authorList>
            <person name="Li T."/>
            <person name="Hu X."/>
            <person name="Zhang T."/>
            <person name="Song X."/>
            <person name="Zhang H."/>
            <person name="Dai N."/>
            <person name="Sheng W."/>
            <person name="Hou X."/>
            <person name="Wei L."/>
        </authorList>
    </citation>
    <scope>NUCLEOTIDE SEQUENCE</scope>
    <source>
        <strain evidence="1">G01</strain>
        <tissue evidence="1">Leaf</tissue>
    </source>
</reference>
<organism evidence="1">
    <name type="scientific">Sesamum angustifolium</name>
    <dbReference type="NCBI Taxonomy" id="2727405"/>
    <lineage>
        <taxon>Eukaryota</taxon>
        <taxon>Viridiplantae</taxon>
        <taxon>Streptophyta</taxon>
        <taxon>Embryophyta</taxon>
        <taxon>Tracheophyta</taxon>
        <taxon>Spermatophyta</taxon>
        <taxon>Magnoliopsida</taxon>
        <taxon>eudicotyledons</taxon>
        <taxon>Gunneridae</taxon>
        <taxon>Pentapetalae</taxon>
        <taxon>asterids</taxon>
        <taxon>lamiids</taxon>
        <taxon>Lamiales</taxon>
        <taxon>Pedaliaceae</taxon>
        <taxon>Sesamum</taxon>
    </lineage>
</organism>